<dbReference type="Gene3D" id="2.60.40.4070">
    <property type="match status" value="1"/>
</dbReference>
<keyword evidence="1" id="KW-0732">Signal</keyword>
<sequence>MWLQPTGAVIGTVKYGLIIEHKGNNSYDTTWTRNYFISEFDIGDLDGDGLTEIVTDTSTGNDEWLRIFESPALDSFPTSLVWGYDHPDYDEVNWITISNDLDQDGKKEFLWNYLGRVHIVECTGDNSYQEVWTDTARMNGKMLCGDFDCDGKRDFVGTSTSIPRIRVVENTVVGADSYAIVWGTPGGLGDTMVYDNAYMIAQAKDMDGDGKPEFIVGSKRIGIDDSLEFAVFEMNGDNSYHKVWRVRPQKGNNRGISVGDVDGDGKEEMVFSTSGGRLYMYKNNGPDSYELMWQYSTGLDAAPTLIYDLNSNGYKELVYSGYKDYPESTHHETHILEIVGETDFVSLSADSGDKFVCLGWTSAQEIANTAWWIERSTQPDTNFIRIATLPDTQGTRYDTTNYTYVDTTVTNGIIYYYRVADVPLNGAPVWHGPVSATPYLVGLAVTFAGMNLTASSDGVNLTWRTESEQDCYQWEIERSDSPEQGFVQVGKVDGGGTTNQPQSYSYADNTIAEKGEYYYRLAEVDRNGNKTYHGPMSITFGGDVPEAYLLAQSVPNPTRGGVSISFALKKSGNTSLKIYNIAGQVVRILDNGYRIAGVYSIPWDGKDEQGNKVSNGIYLYRLVSGEFQATKKITVLR</sequence>
<dbReference type="Pfam" id="PF13517">
    <property type="entry name" value="FG-GAP_3"/>
    <property type="match status" value="1"/>
</dbReference>
<comment type="caution">
    <text evidence="3">The sequence shown here is derived from an EMBL/GenBank/DDBJ whole genome shotgun (WGS) entry which is preliminary data.</text>
</comment>
<dbReference type="Gene3D" id="2.60.40.10">
    <property type="entry name" value="Immunoglobulins"/>
    <property type="match status" value="2"/>
</dbReference>
<dbReference type="InterPro" id="IPR028994">
    <property type="entry name" value="Integrin_alpha_N"/>
</dbReference>
<dbReference type="InterPro" id="IPR013783">
    <property type="entry name" value="Ig-like_fold"/>
</dbReference>
<feature type="domain" description="FlgD/Vpr Ig-like" evidence="2">
    <location>
        <begin position="560"/>
        <end position="621"/>
    </location>
</feature>
<dbReference type="Pfam" id="PF13860">
    <property type="entry name" value="FlgD_ig"/>
    <property type="match status" value="1"/>
</dbReference>
<dbReference type="Gene3D" id="2.130.10.130">
    <property type="entry name" value="Integrin alpha, N-terminal"/>
    <property type="match status" value="1"/>
</dbReference>
<evidence type="ECO:0000256" key="1">
    <source>
        <dbReference type="ARBA" id="ARBA00022729"/>
    </source>
</evidence>
<evidence type="ECO:0000313" key="3">
    <source>
        <dbReference type="EMBL" id="MBI4725931.1"/>
    </source>
</evidence>
<dbReference type="AlphaFoldDB" id="A0A933MK27"/>
<dbReference type="NCBIfam" id="TIGR04183">
    <property type="entry name" value="Por_Secre_tail"/>
    <property type="match status" value="1"/>
</dbReference>
<proteinExistence type="predicted"/>
<dbReference type="EMBL" id="JACQXR010000018">
    <property type="protein sequence ID" value="MBI4725931.1"/>
    <property type="molecule type" value="Genomic_DNA"/>
</dbReference>
<dbReference type="InterPro" id="IPR026444">
    <property type="entry name" value="Secre_tail"/>
</dbReference>
<name>A0A933MK27_UNCT6</name>
<dbReference type="InterPro" id="IPR013517">
    <property type="entry name" value="FG-GAP"/>
</dbReference>
<organism evidence="3 4">
    <name type="scientific">candidate division TA06 bacterium</name>
    <dbReference type="NCBI Taxonomy" id="2250710"/>
    <lineage>
        <taxon>Bacteria</taxon>
        <taxon>Bacteria division TA06</taxon>
    </lineage>
</organism>
<dbReference type="PANTHER" id="PTHR46580">
    <property type="entry name" value="SENSOR KINASE-RELATED"/>
    <property type="match status" value="1"/>
</dbReference>
<reference evidence="3" key="1">
    <citation type="submission" date="2020-07" db="EMBL/GenBank/DDBJ databases">
        <title>Huge and variable diversity of episymbiotic CPR bacteria and DPANN archaea in groundwater ecosystems.</title>
        <authorList>
            <person name="He C.Y."/>
            <person name="Keren R."/>
            <person name="Whittaker M."/>
            <person name="Farag I.F."/>
            <person name="Doudna J."/>
            <person name="Cate J.H.D."/>
            <person name="Banfield J.F."/>
        </authorList>
    </citation>
    <scope>NUCLEOTIDE SEQUENCE</scope>
    <source>
        <strain evidence="3">NC_groundwater_1520_Pr4_B-0.1um_53_5</strain>
    </source>
</reference>
<gene>
    <name evidence="3" type="ORF">HY768_01670</name>
</gene>
<dbReference type="InterPro" id="IPR025965">
    <property type="entry name" value="FlgD/Vpr_Ig-like"/>
</dbReference>
<evidence type="ECO:0000313" key="4">
    <source>
        <dbReference type="Proteomes" id="UP000736328"/>
    </source>
</evidence>
<dbReference type="SUPFAM" id="SSF69318">
    <property type="entry name" value="Integrin alpha N-terminal domain"/>
    <property type="match status" value="1"/>
</dbReference>
<evidence type="ECO:0000259" key="2">
    <source>
        <dbReference type="Pfam" id="PF13860"/>
    </source>
</evidence>
<dbReference type="Proteomes" id="UP000736328">
    <property type="component" value="Unassembled WGS sequence"/>
</dbReference>
<accession>A0A933MK27</accession>
<dbReference type="PANTHER" id="PTHR46580:SF2">
    <property type="entry name" value="MAM DOMAIN-CONTAINING PROTEIN"/>
    <property type="match status" value="1"/>
</dbReference>
<protein>
    <submittedName>
        <fullName evidence="3">VCBS repeat-containing protein</fullName>
    </submittedName>
</protein>